<feature type="transmembrane region" description="Helical" evidence="2">
    <location>
        <begin position="166"/>
        <end position="184"/>
    </location>
</feature>
<evidence type="ECO:0008006" key="4">
    <source>
        <dbReference type="Google" id="ProtNLM"/>
    </source>
</evidence>
<gene>
    <name evidence="3" type="ORF">PTTT1_LOCUS19205</name>
</gene>
<feature type="region of interest" description="Disordered" evidence="1">
    <location>
        <begin position="122"/>
        <end position="151"/>
    </location>
</feature>
<feature type="transmembrane region" description="Helical" evidence="2">
    <location>
        <begin position="72"/>
        <end position="92"/>
    </location>
</feature>
<name>A0A8J9X1V9_PHATR</name>
<evidence type="ECO:0000313" key="3">
    <source>
        <dbReference type="EMBL" id="CAG9282303.1"/>
    </source>
</evidence>
<organism evidence="3">
    <name type="scientific">Phaeodactylum tricornutum</name>
    <name type="common">Diatom</name>
    <dbReference type="NCBI Taxonomy" id="2850"/>
    <lineage>
        <taxon>Eukaryota</taxon>
        <taxon>Sar</taxon>
        <taxon>Stramenopiles</taxon>
        <taxon>Ochrophyta</taxon>
        <taxon>Bacillariophyta</taxon>
        <taxon>Bacillariophyceae</taxon>
        <taxon>Bacillariophycidae</taxon>
        <taxon>Naviculales</taxon>
        <taxon>Phaeodactylaceae</taxon>
        <taxon>Phaeodactylum</taxon>
    </lineage>
</organism>
<dbReference type="AlphaFoldDB" id="A0A8J9X1V9"/>
<keyword evidence="2" id="KW-0812">Transmembrane</keyword>
<accession>A0A8J9X1V9</accession>
<sequence length="311" mass="34863">MSTPDVPPRTPAQARHDDEAFLVQGFGTILHYHNDDIIAIRRIERDVDRDNIRTDFTPYEKKVLRISNYRNYHVGLAAGAFTMAVLSGITLWRTGTVRSVPLQKLVTNTKTQAYTQFDGVARRTQTPHHQQQRHNRNVPPKQPWRSEELDSSEASSPEIITSLHNMVFGAIAIVVTVVTANATLDRKAYVRGLSTVPLLPGSSQFCQRVCPALQEHYDRTIKSSVKLPQGHDAQTLWNDPVTDELESIVIMLHNCRQRQAFEADLRQSQTSPPPSWHKPVHIPPPGVPSNYLGISVGDAEQLTTDAEEGQT</sequence>
<feature type="compositionally biased region" description="Pro residues" evidence="1">
    <location>
        <begin position="271"/>
        <end position="287"/>
    </location>
</feature>
<keyword evidence="2" id="KW-0472">Membrane</keyword>
<evidence type="ECO:0000256" key="1">
    <source>
        <dbReference type="SAM" id="MobiDB-lite"/>
    </source>
</evidence>
<proteinExistence type="predicted"/>
<dbReference type="EMBL" id="OU594957">
    <property type="protein sequence ID" value="CAG9282303.1"/>
    <property type="molecule type" value="Genomic_DNA"/>
</dbReference>
<protein>
    <recommendedName>
        <fullName evidence="4">Transmembrane protein</fullName>
    </recommendedName>
</protein>
<reference evidence="3" key="1">
    <citation type="submission" date="2022-02" db="EMBL/GenBank/DDBJ databases">
        <authorList>
            <person name="Giguere J D."/>
        </authorList>
    </citation>
    <scope>NUCLEOTIDE SEQUENCE</scope>
    <source>
        <strain evidence="3">CCAP 1055/1</strain>
    </source>
</reference>
<dbReference type="Proteomes" id="UP000836788">
    <property type="component" value="Chromosome 16"/>
</dbReference>
<feature type="region of interest" description="Disordered" evidence="1">
    <location>
        <begin position="265"/>
        <end position="290"/>
    </location>
</feature>
<evidence type="ECO:0000256" key="2">
    <source>
        <dbReference type="SAM" id="Phobius"/>
    </source>
</evidence>
<keyword evidence="2" id="KW-1133">Transmembrane helix</keyword>